<sequence length="224" mass="26722">MNKTLNDVYIALTKQLYVPLVFFIPKRIWIQFNKDVWEDKLYDNLFDKVVLINSKGSNALLKNGKSIHHIVVKKERLDRNTFKLLELQNDLNKMQFQFLLNKYCTQLDFCRRISSWFVENIRNDVRDLKIENFQSFDLQQKAFEDHWDYIQDSFKDAPKIELSSNKEKLNKNDLKSFQDLIKPSGLFLGNIENEKIKKTKKEKKILVTEEEATAFLLKTVFNME</sequence>
<dbReference type="RefSeq" id="WP_191100606.1">
    <property type="nucleotide sequence ID" value="NZ_JACXXF010000009.1"/>
</dbReference>
<reference evidence="1 2" key="1">
    <citation type="submission" date="2020-09" db="EMBL/GenBank/DDBJ databases">
        <title>Bacillus nautilus sp. nov., Chryseoglobus crepusculi sp. nov, and Psychrobacter noctis sp. nov., isolated from deep-sea sponges from the equatorial Atlantic.</title>
        <authorList>
            <person name="Stennett H.L."/>
            <person name="Williams S.E."/>
        </authorList>
    </citation>
    <scope>NUCLEOTIDE SEQUENCE [LARGE SCALE GENOMIC DNA]</scope>
    <source>
        <strain evidence="1 2">28M-24</strain>
    </source>
</reference>
<keyword evidence="2" id="KW-1185">Reference proteome</keyword>
<gene>
    <name evidence="1" type="ORF">IEG06_14450</name>
</gene>
<accession>A0ABR8M286</accession>
<protein>
    <submittedName>
        <fullName evidence="1">Uncharacterized protein</fullName>
    </submittedName>
</protein>
<evidence type="ECO:0000313" key="2">
    <source>
        <dbReference type="Proteomes" id="UP000627521"/>
    </source>
</evidence>
<proteinExistence type="predicted"/>
<dbReference type="EMBL" id="JACXXH010000009">
    <property type="protein sequence ID" value="MBD3864652.1"/>
    <property type="molecule type" value="Genomic_DNA"/>
</dbReference>
<dbReference type="Proteomes" id="UP000627521">
    <property type="component" value="Unassembled WGS sequence"/>
</dbReference>
<comment type="caution">
    <text evidence="1">The sequence shown here is derived from an EMBL/GenBank/DDBJ whole genome shotgun (WGS) entry which is preliminary data.</text>
</comment>
<organism evidence="1 2">
    <name type="scientific">Olleya marilimosa</name>
    <dbReference type="NCBI Taxonomy" id="272164"/>
    <lineage>
        <taxon>Bacteria</taxon>
        <taxon>Pseudomonadati</taxon>
        <taxon>Bacteroidota</taxon>
        <taxon>Flavobacteriia</taxon>
        <taxon>Flavobacteriales</taxon>
        <taxon>Flavobacteriaceae</taxon>
    </lineage>
</organism>
<name>A0ABR8M286_9FLAO</name>
<evidence type="ECO:0000313" key="1">
    <source>
        <dbReference type="EMBL" id="MBD3864652.1"/>
    </source>
</evidence>